<gene>
    <name evidence="1" type="ORF">EM808_03730</name>
</gene>
<dbReference type="Gene3D" id="1.25.40.290">
    <property type="entry name" value="ARM repeat domains"/>
    <property type="match status" value="1"/>
</dbReference>
<reference evidence="1 2" key="1">
    <citation type="submission" date="2019-01" db="EMBL/GenBank/DDBJ databases">
        <title>Bacillus sp. M5HDSG1-1, whole genome shotgun sequence.</title>
        <authorList>
            <person name="Tuo L."/>
        </authorList>
    </citation>
    <scope>NUCLEOTIDE SEQUENCE [LARGE SCALE GENOMIC DNA]</scope>
    <source>
        <strain evidence="1 2">M5HDSG1-1</strain>
    </source>
</reference>
<comment type="caution">
    <text evidence="1">The sequence shown here is derived from an EMBL/GenBank/DDBJ whole genome shotgun (WGS) entry which is preliminary data.</text>
</comment>
<evidence type="ECO:0000313" key="2">
    <source>
        <dbReference type="Proteomes" id="UP000288024"/>
    </source>
</evidence>
<dbReference type="InterPro" id="IPR014825">
    <property type="entry name" value="DNA_alkylation"/>
</dbReference>
<evidence type="ECO:0008006" key="3">
    <source>
        <dbReference type="Google" id="ProtNLM"/>
    </source>
</evidence>
<dbReference type="Pfam" id="PF08713">
    <property type="entry name" value="DNA_alkylation"/>
    <property type="match status" value="1"/>
</dbReference>
<dbReference type="AlphaFoldDB" id="A0A3S2TWU0"/>
<proteinExistence type="predicted"/>
<name>A0A3S2TWU0_9BACI</name>
<accession>A0A3S2TWU0</accession>
<keyword evidence="2" id="KW-1185">Reference proteome</keyword>
<protein>
    <recommendedName>
        <fullName evidence="3">DNA alkylation repair enzyme</fullName>
    </recommendedName>
</protein>
<dbReference type="InterPro" id="IPR016024">
    <property type="entry name" value="ARM-type_fold"/>
</dbReference>
<evidence type="ECO:0000313" key="1">
    <source>
        <dbReference type="EMBL" id="RVT67600.1"/>
    </source>
</evidence>
<dbReference type="SUPFAM" id="SSF48371">
    <property type="entry name" value="ARM repeat"/>
    <property type="match status" value="1"/>
</dbReference>
<sequence length="361" mass="41783">MEPLKNIYDLAFITKLEDVFTQHYPAFDKERFRTSLLETEWEELALKERMRQITLSLAPVLPQDYGQAITILRQCAPAFTGLGGIIFPDFVEQYGLEEWELSIEALAYFTQFSTSEFAVRPFLIKDQPKMLAQMEVWASSENEHIRRLASEGCRPRLPWGLSVPALKKDPARVLVILEKLKEDESLYVRKSVANNLNDISRINPDLAVEIAESWYGENQKTNWIIKHACRSLLKKGDPRVLQIFGFENNDNLTVSNFRITPERLLIEESIEFSFSLTSELEVPHKVRVEYAIDYVKANGKQSRKVFHLSELEWKGVRKKVFTKKQSFKDMTTRKHYPGVHRITIIVNGAEKAALEFDLVRA</sequence>
<dbReference type="EMBL" id="RZTZ01000001">
    <property type="protein sequence ID" value="RVT67600.1"/>
    <property type="molecule type" value="Genomic_DNA"/>
</dbReference>
<organism evidence="1 2">
    <name type="scientific">Niallia taxi</name>
    <dbReference type="NCBI Taxonomy" id="2499688"/>
    <lineage>
        <taxon>Bacteria</taxon>
        <taxon>Bacillati</taxon>
        <taxon>Bacillota</taxon>
        <taxon>Bacilli</taxon>
        <taxon>Bacillales</taxon>
        <taxon>Bacillaceae</taxon>
        <taxon>Niallia</taxon>
    </lineage>
</organism>
<dbReference type="Proteomes" id="UP000288024">
    <property type="component" value="Unassembled WGS sequence"/>
</dbReference>
<dbReference type="RefSeq" id="WP_127736021.1">
    <property type="nucleotide sequence ID" value="NZ_JAMAVA010000004.1"/>
</dbReference>